<sequence length="72" mass="7937">MAATQENKDAGYKRKQVTVGLLFSEILCSGLLRSIPLEPLGKVISTLRVVHDGHYDTSSIDLSNFLQLSSHH</sequence>
<organism evidence="1 2">
    <name type="scientific">Allacma fusca</name>
    <dbReference type="NCBI Taxonomy" id="39272"/>
    <lineage>
        <taxon>Eukaryota</taxon>
        <taxon>Metazoa</taxon>
        <taxon>Ecdysozoa</taxon>
        <taxon>Arthropoda</taxon>
        <taxon>Hexapoda</taxon>
        <taxon>Collembola</taxon>
        <taxon>Symphypleona</taxon>
        <taxon>Sminthuridae</taxon>
        <taxon>Allacma</taxon>
    </lineage>
</organism>
<name>A0A8J2JDS1_9HEXA</name>
<gene>
    <name evidence="1" type="ORF">AFUS01_LOCUS8004</name>
</gene>
<comment type="caution">
    <text evidence="1">The sequence shown here is derived from an EMBL/GenBank/DDBJ whole genome shotgun (WGS) entry which is preliminary data.</text>
</comment>
<dbReference type="EMBL" id="CAJVCH010054902">
    <property type="protein sequence ID" value="CAG7718626.1"/>
    <property type="molecule type" value="Genomic_DNA"/>
</dbReference>
<dbReference type="AlphaFoldDB" id="A0A8J2JDS1"/>
<proteinExistence type="predicted"/>
<evidence type="ECO:0000313" key="2">
    <source>
        <dbReference type="Proteomes" id="UP000708208"/>
    </source>
</evidence>
<accession>A0A8J2JDS1</accession>
<dbReference type="Proteomes" id="UP000708208">
    <property type="component" value="Unassembled WGS sequence"/>
</dbReference>
<reference evidence="1" key="1">
    <citation type="submission" date="2021-06" db="EMBL/GenBank/DDBJ databases">
        <authorList>
            <person name="Hodson N. C."/>
            <person name="Mongue J. A."/>
            <person name="Jaron S. K."/>
        </authorList>
    </citation>
    <scope>NUCLEOTIDE SEQUENCE</scope>
</reference>
<keyword evidence="2" id="KW-1185">Reference proteome</keyword>
<evidence type="ECO:0000313" key="1">
    <source>
        <dbReference type="EMBL" id="CAG7718626.1"/>
    </source>
</evidence>
<protein>
    <submittedName>
        <fullName evidence="1">Uncharacterized protein</fullName>
    </submittedName>
</protein>